<dbReference type="GeneID" id="77940527"/>
<dbReference type="Proteomes" id="UP000828357">
    <property type="component" value="Segment"/>
</dbReference>
<sequence>MNDATKRKQAQRARRAALGIKRVEVALSERERQQLETLVL</sequence>
<proteinExistence type="predicted"/>
<accession>A0AAE9C7E1</accession>
<dbReference type="KEGG" id="vg:77940527"/>
<dbReference type="RefSeq" id="YP_010664478.1">
    <property type="nucleotide sequence ID" value="NC_070919.1"/>
</dbReference>
<evidence type="ECO:0000313" key="2">
    <source>
        <dbReference type="Proteomes" id="UP000828357"/>
    </source>
</evidence>
<evidence type="ECO:0000313" key="1">
    <source>
        <dbReference type="EMBL" id="UGC97293.1"/>
    </source>
</evidence>
<protein>
    <submittedName>
        <fullName evidence="1">Broad specificity phosphatase</fullName>
    </submittedName>
</protein>
<name>A0AAE9C7E1_9CAUD</name>
<organism evidence="1 2">
    <name type="scientific">Aeromonas phage vB_AsaM_LPM4</name>
    <dbReference type="NCBI Taxonomy" id="2894367"/>
    <lineage>
        <taxon>Viruses</taxon>
        <taxon>Duplodnaviria</taxon>
        <taxon>Heunggongvirae</taxon>
        <taxon>Uroviricota</taxon>
        <taxon>Caudoviricetes</taxon>
        <taxon>Peduoviridae</taxon>
        <taxon>Piscesmortuivirus</taxon>
        <taxon>Piscesmortuivirus LPM4</taxon>
    </lineage>
</organism>
<keyword evidence="2" id="KW-1185">Reference proteome</keyword>
<dbReference type="EMBL" id="OL348188">
    <property type="protein sequence ID" value="UGC97293.1"/>
    <property type="molecule type" value="Genomic_DNA"/>
</dbReference>
<reference evidence="1" key="1">
    <citation type="submission" date="2021-11" db="EMBL/GenBank/DDBJ databases">
        <title>vB_AsaM_LPM4, the infectious counterpart bacteriophage of Aeromonas salmonicida subsp. salmonicida Prophage 3, requires the A-layer in its infection process.</title>
        <authorList>
            <person name="Leduc G.R."/>
            <person name="Paquet V.E."/>
            <person name="Piche L.C."/>
            <person name="Vincent A.T."/>
            <person name="Charette S.J."/>
        </authorList>
    </citation>
    <scope>NUCLEOTIDE SEQUENCE</scope>
</reference>